<gene>
    <name evidence="2" type="ORF">LA5096_01006</name>
</gene>
<evidence type="ECO:0000313" key="3">
    <source>
        <dbReference type="Proteomes" id="UP000049983"/>
    </source>
</evidence>
<dbReference type="AlphaFoldDB" id="A0A0M7A8J4"/>
<keyword evidence="1" id="KW-0472">Membrane</keyword>
<evidence type="ECO:0000256" key="1">
    <source>
        <dbReference type="SAM" id="Phobius"/>
    </source>
</evidence>
<dbReference type="OrthoDB" id="7198805at2"/>
<keyword evidence="1" id="KW-0812">Transmembrane</keyword>
<organism evidence="2 3">
    <name type="scientific">Roseibium album</name>
    <dbReference type="NCBI Taxonomy" id="311410"/>
    <lineage>
        <taxon>Bacteria</taxon>
        <taxon>Pseudomonadati</taxon>
        <taxon>Pseudomonadota</taxon>
        <taxon>Alphaproteobacteria</taxon>
        <taxon>Hyphomicrobiales</taxon>
        <taxon>Stappiaceae</taxon>
        <taxon>Roseibium</taxon>
    </lineage>
</organism>
<feature type="transmembrane region" description="Helical" evidence="1">
    <location>
        <begin position="300"/>
        <end position="321"/>
    </location>
</feature>
<feature type="transmembrane region" description="Helical" evidence="1">
    <location>
        <begin position="15"/>
        <end position="35"/>
    </location>
</feature>
<dbReference type="Proteomes" id="UP000049983">
    <property type="component" value="Unassembled WGS sequence"/>
</dbReference>
<sequence>MSDTTTTPRSGGPRIEILLIAAVCIIVLAGIWYVLTQRQQTLRSSPAGLDGLQVWLASNDVTAYNFSSGWPIDQTTVDLLVLPVYDTSLDETHTSPATKEELLLQPDEYDLGTEAILTKAQRVPTLLVLPKWRSGMRLTGLAHPFILIGKDGIAKTLGDVTGGSTPEIVFGKTPFTEFRYRSTVGEELRASLYAAQMFRNESCTPIIGTSDAMILGECPLPSGLEPDDDGSRTSMLVLSDPDLLNNHGLRLGDNARIARDFLSSRTDEGNIVIDYSRTSWLRDPFEEPERERTWADLQRFFGPPFLILWLGGGLLLALFLWRAALRYGPVLRDRAEPGASKALAIEARARLMRLSGQDGALVREYAAARISAVASALFGPAHAGHYAQEDEFLKFADRQHPAEAARLRSVLDGIQKLPVRTHAVEAIHLIDEFEQVLEQITHDA</sequence>
<protein>
    <recommendedName>
        <fullName evidence="4">DUF4350 domain-containing protein</fullName>
    </recommendedName>
</protein>
<keyword evidence="1" id="KW-1133">Transmembrane helix</keyword>
<reference evidence="3" key="1">
    <citation type="submission" date="2015-07" db="EMBL/GenBank/DDBJ databases">
        <authorList>
            <person name="Rodrigo-Torres Lidia"/>
            <person name="Arahal R.David."/>
        </authorList>
    </citation>
    <scope>NUCLEOTIDE SEQUENCE [LARGE SCALE GENOMIC DNA]</scope>
    <source>
        <strain evidence="3">CECT 5096</strain>
    </source>
</reference>
<dbReference type="STRING" id="311410.LA5095_02150"/>
<keyword evidence="3" id="KW-1185">Reference proteome</keyword>
<dbReference type="EMBL" id="CXWC01000002">
    <property type="protein sequence ID" value="CTQ66209.1"/>
    <property type="molecule type" value="Genomic_DNA"/>
</dbReference>
<proteinExistence type="predicted"/>
<dbReference type="GeneID" id="97668440"/>
<name>A0A0M7A8J4_9HYPH</name>
<dbReference type="RefSeq" id="WP_055114786.1">
    <property type="nucleotide sequence ID" value="NZ_CXWA01000002.1"/>
</dbReference>
<accession>A0A0M7A8J4</accession>
<evidence type="ECO:0008006" key="4">
    <source>
        <dbReference type="Google" id="ProtNLM"/>
    </source>
</evidence>
<evidence type="ECO:0000313" key="2">
    <source>
        <dbReference type="EMBL" id="CTQ66209.1"/>
    </source>
</evidence>